<dbReference type="STRING" id="258515.SAMN05192585_13014"/>
<dbReference type="CDD" id="cd07340">
    <property type="entry name" value="M48B_Htpx_like"/>
    <property type="match status" value="1"/>
</dbReference>
<evidence type="ECO:0000256" key="6">
    <source>
        <dbReference type="ARBA" id="ARBA00022801"/>
    </source>
</evidence>
<accession>A0A1H0DSJ6</accession>
<keyword evidence="5 11" id="KW-0479">Metal-binding</keyword>
<evidence type="ECO:0000256" key="3">
    <source>
        <dbReference type="ARBA" id="ARBA00022670"/>
    </source>
</evidence>
<evidence type="ECO:0000256" key="11">
    <source>
        <dbReference type="HAMAP-Rule" id="MF_00188"/>
    </source>
</evidence>
<dbReference type="PANTHER" id="PTHR43221:SF2">
    <property type="entry name" value="PROTEASE HTPX HOMOLOG"/>
    <property type="match status" value="1"/>
</dbReference>
<keyword evidence="2 11" id="KW-1003">Cell membrane</keyword>
<dbReference type="InterPro" id="IPR050083">
    <property type="entry name" value="HtpX_protease"/>
</dbReference>
<evidence type="ECO:0000313" key="13">
    <source>
        <dbReference type="EMBL" id="SDN73227.1"/>
    </source>
</evidence>
<dbReference type="GO" id="GO:0008270">
    <property type="term" value="F:zinc ion binding"/>
    <property type="evidence" value="ECO:0007669"/>
    <property type="project" value="UniProtKB-UniRule"/>
</dbReference>
<feature type="transmembrane region" description="Helical" evidence="11">
    <location>
        <begin position="166"/>
        <end position="187"/>
    </location>
</feature>
<keyword evidence="8 11" id="KW-1133">Transmembrane helix</keyword>
<feature type="binding site" evidence="11">
    <location>
        <position position="238"/>
    </location>
    <ligand>
        <name>Zn(2+)</name>
        <dbReference type="ChEBI" id="CHEBI:29105"/>
        <note>catalytic</note>
    </ligand>
</feature>
<keyword evidence="14" id="KW-1185">Reference proteome</keyword>
<feature type="transmembrane region" description="Helical" evidence="11">
    <location>
        <begin position="24"/>
        <end position="43"/>
    </location>
</feature>
<protein>
    <recommendedName>
        <fullName evidence="11">Protease HtpX homolog</fullName>
        <ecNumber evidence="11">3.4.24.-</ecNumber>
    </recommendedName>
</protein>
<evidence type="ECO:0000256" key="5">
    <source>
        <dbReference type="ARBA" id="ARBA00022723"/>
    </source>
</evidence>
<keyword evidence="3 11" id="KW-0645">Protease</keyword>
<feature type="domain" description="Peptidase M48" evidence="12">
    <location>
        <begin position="90"/>
        <end position="314"/>
    </location>
</feature>
<dbReference type="GO" id="GO:0006508">
    <property type="term" value="P:proteolysis"/>
    <property type="evidence" value="ECO:0007669"/>
    <property type="project" value="UniProtKB-KW"/>
</dbReference>
<dbReference type="Pfam" id="PF01435">
    <property type="entry name" value="Peptidase_M48"/>
    <property type="match status" value="1"/>
</dbReference>
<dbReference type="EMBL" id="FNID01000030">
    <property type="protein sequence ID" value="SDN73227.1"/>
    <property type="molecule type" value="Genomic_DNA"/>
</dbReference>
<dbReference type="RefSeq" id="WP_092641893.1">
    <property type="nucleotide sequence ID" value="NZ_FNID01000030.1"/>
</dbReference>
<keyword evidence="7 11" id="KW-0862">Zinc</keyword>
<keyword evidence="6 11" id="KW-0378">Hydrolase</keyword>
<evidence type="ECO:0000256" key="9">
    <source>
        <dbReference type="ARBA" id="ARBA00023049"/>
    </source>
</evidence>
<dbReference type="AlphaFoldDB" id="A0A1H0DSJ6"/>
<dbReference type="HAMAP" id="MF_00188">
    <property type="entry name" value="Pept_M48_protease_HtpX"/>
    <property type="match status" value="1"/>
</dbReference>
<dbReference type="EC" id="3.4.24.-" evidence="11"/>
<feature type="binding site" evidence="11">
    <location>
        <position position="156"/>
    </location>
    <ligand>
        <name>Zn(2+)</name>
        <dbReference type="ChEBI" id="CHEBI:29105"/>
        <note>catalytic</note>
    </ligand>
</feature>
<evidence type="ECO:0000313" key="14">
    <source>
        <dbReference type="Proteomes" id="UP000199182"/>
    </source>
</evidence>
<evidence type="ECO:0000259" key="12">
    <source>
        <dbReference type="Pfam" id="PF01435"/>
    </source>
</evidence>
<keyword evidence="10 11" id="KW-0472">Membrane</keyword>
<dbReference type="Proteomes" id="UP000199182">
    <property type="component" value="Unassembled WGS sequence"/>
</dbReference>
<keyword evidence="9 11" id="KW-0482">Metalloprotease</keyword>
<comment type="similarity">
    <text evidence="1 11">Belongs to the peptidase M48B family.</text>
</comment>
<dbReference type="OrthoDB" id="15218at2"/>
<proteinExistence type="inferred from homology"/>
<evidence type="ECO:0000256" key="1">
    <source>
        <dbReference type="ARBA" id="ARBA00009779"/>
    </source>
</evidence>
<evidence type="ECO:0000256" key="4">
    <source>
        <dbReference type="ARBA" id="ARBA00022692"/>
    </source>
</evidence>
<feature type="transmembrane region" description="Helical" evidence="11">
    <location>
        <begin position="207"/>
        <end position="229"/>
    </location>
</feature>
<dbReference type="InterPro" id="IPR001915">
    <property type="entry name" value="Peptidase_M48"/>
</dbReference>
<sequence length="315" mass="34795">MEQNLYPSKPLFVHEQVRINKVKTVLLILCFGALILGICYLIGYIYNNVVMGFVIGAAYCAFIIPIQIFSSKSMLISSVHGRAVDESNPNERRVRRLVEGLSISAGLKEPPKVFIIPTRTPNAFAGGLKPEDSYIGVTEGLLELMDDSELEGVLGHEMSHIVQRDVLISTIAIALMSITVFLAGIFYRTSFYGGRRRSRDNDDNGSNAAILMLIGLIVYLLANLLSNLINLAISRKREYAADASAVRLCSNSEGLARALEKIAGVSGRYNAETVSSLGGDQMLCLYIYNPKKKLLSLFSTHPPIEERIARIRNMY</sequence>
<keyword evidence="4 11" id="KW-0812">Transmembrane</keyword>
<evidence type="ECO:0000256" key="7">
    <source>
        <dbReference type="ARBA" id="ARBA00022833"/>
    </source>
</evidence>
<dbReference type="PANTHER" id="PTHR43221">
    <property type="entry name" value="PROTEASE HTPX"/>
    <property type="match status" value="1"/>
</dbReference>
<dbReference type="Gene3D" id="3.30.2010.10">
    <property type="entry name" value="Metalloproteases ('zincins'), catalytic domain"/>
    <property type="match status" value="1"/>
</dbReference>
<gene>
    <name evidence="11" type="primary">htpX</name>
    <name evidence="13" type="ORF">SAMN05192585_13014</name>
</gene>
<comment type="subcellular location">
    <subcellularLocation>
        <location evidence="11">Cell membrane</location>
        <topology evidence="11">Multi-pass membrane protein</topology>
    </subcellularLocation>
</comment>
<evidence type="ECO:0000256" key="8">
    <source>
        <dbReference type="ARBA" id="ARBA00022989"/>
    </source>
</evidence>
<keyword evidence="13" id="KW-0346">Stress response</keyword>
<dbReference type="InterPro" id="IPR022919">
    <property type="entry name" value="Pept_M48_protease_HtpX"/>
</dbReference>
<name>A0A1H0DSJ6_9FIRM</name>
<comment type="cofactor">
    <cofactor evidence="11">
        <name>Zn(2+)</name>
        <dbReference type="ChEBI" id="CHEBI:29105"/>
    </cofactor>
    <text evidence="11">Binds 1 zinc ion per subunit.</text>
</comment>
<feature type="binding site" evidence="11">
    <location>
        <position position="160"/>
    </location>
    <ligand>
        <name>Zn(2+)</name>
        <dbReference type="ChEBI" id="CHEBI:29105"/>
        <note>catalytic</note>
    </ligand>
</feature>
<feature type="active site" evidence="11">
    <location>
        <position position="157"/>
    </location>
</feature>
<evidence type="ECO:0000256" key="2">
    <source>
        <dbReference type="ARBA" id="ARBA00022475"/>
    </source>
</evidence>
<organism evidence="13 14">
    <name type="scientific">Acetanaerobacterium elongatum</name>
    <dbReference type="NCBI Taxonomy" id="258515"/>
    <lineage>
        <taxon>Bacteria</taxon>
        <taxon>Bacillati</taxon>
        <taxon>Bacillota</taxon>
        <taxon>Clostridia</taxon>
        <taxon>Eubacteriales</taxon>
        <taxon>Oscillospiraceae</taxon>
        <taxon>Acetanaerobacterium</taxon>
    </lineage>
</organism>
<evidence type="ECO:0000256" key="10">
    <source>
        <dbReference type="ARBA" id="ARBA00023136"/>
    </source>
</evidence>
<dbReference type="GO" id="GO:0004222">
    <property type="term" value="F:metalloendopeptidase activity"/>
    <property type="evidence" value="ECO:0007669"/>
    <property type="project" value="UniProtKB-UniRule"/>
</dbReference>
<reference evidence="13 14" key="1">
    <citation type="submission" date="2016-10" db="EMBL/GenBank/DDBJ databases">
        <authorList>
            <person name="de Groot N.N."/>
        </authorList>
    </citation>
    <scope>NUCLEOTIDE SEQUENCE [LARGE SCALE GENOMIC DNA]</scope>
    <source>
        <strain evidence="13 14">CGMCC 1.5012</strain>
    </source>
</reference>
<feature type="transmembrane region" description="Helical" evidence="11">
    <location>
        <begin position="49"/>
        <end position="69"/>
    </location>
</feature>
<dbReference type="GO" id="GO:0005886">
    <property type="term" value="C:plasma membrane"/>
    <property type="evidence" value="ECO:0007669"/>
    <property type="project" value="UniProtKB-SubCell"/>
</dbReference>